<keyword evidence="2" id="KW-1185">Reference proteome</keyword>
<evidence type="ECO:0000313" key="2">
    <source>
        <dbReference type="Proteomes" id="UP000247932"/>
    </source>
</evidence>
<dbReference type="InterPro" id="IPR022444">
    <property type="entry name" value="Cofactor-bd_rpt"/>
</dbReference>
<dbReference type="EMBL" id="QGLR01000011">
    <property type="protein sequence ID" value="PXZ06933.1"/>
    <property type="molecule type" value="Genomic_DNA"/>
</dbReference>
<accession>A0A2V4E323</accession>
<protein>
    <submittedName>
        <fullName evidence="1">Uncharacterized protein</fullName>
    </submittedName>
</protein>
<proteinExistence type="predicted"/>
<dbReference type="Proteomes" id="UP000247932">
    <property type="component" value="Unassembled WGS sequence"/>
</dbReference>
<sequence length="23" mass="2586">MGINGTGRYFRATRAVVTGYHEE</sequence>
<evidence type="ECO:0000313" key="1">
    <source>
        <dbReference type="EMBL" id="PXZ06933.1"/>
    </source>
</evidence>
<reference evidence="1 2" key="1">
    <citation type="submission" date="2018-05" db="EMBL/GenBank/DDBJ databases">
        <title>Reference genomes for bee gut microbiota database.</title>
        <authorList>
            <person name="Ellegaard K.M."/>
        </authorList>
    </citation>
    <scope>NUCLEOTIDE SEQUENCE [LARGE SCALE GENOMIC DNA]</scope>
    <source>
        <strain evidence="1 2">ESL0182</strain>
    </source>
</reference>
<gene>
    <name evidence="1" type="ORF">DKK70_09650</name>
</gene>
<dbReference type="AlphaFoldDB" id="A0A2V4E323"/>
<dbReference type="NCBIfam" id="TIGR03807">
    <property type="entry name" value="RR_fam_repeat"/>
    <property type="match status" value="1"/>
</dbReference>
<organism evidence="1 2">
    <name type="scientific">Gilliamella apicola</name>
    <dbReference type="NCBI Taxonomy" id="1196095"/>
    <lineage>
        <taxon>Bacteria</taxon>
        <taxon>Pseudomonadati</taxon>
        <taxon>Pseudomonadota</taxon>
        <taxon>Gammaproteobacteria</taxon>
        <taxon>Orbales</taxon>
        <taxon>Orbaceae</taxon>
        <taxon>Gilliamella</taxon>
    </lineage>
</organism>
<name>A0A2V4E323_9GAMM</name>
<comment type="caution">
    <text evidence="1">The sequence shown here is derived from an EMBL/GenBank/DDBJ whole genome shotgun (WGS) entry which is preliminary data.</text>
</comment>